<evidence type="ECO:0000313" key="2">
    <source>
        <dbReference type="Proteomes" id="UP000308889"/>
    </source>
</evidence>
<reference evidence="2" key="1">
    <citation type="submission" date="2019-06" db="EMBL/GenBank/DDBJ databases">
        <authorList>
            <person name="Oh B.S."/>
        </authorList>
    </citation>
    <scope>NUCLEOTIDE SEQUENCE [LARGE SCALE GENOMIC DNA]</scope>
    <source>
        <strain evidence="2">KGMB03119</strain>
    </source>
</reference>
<dbReference type="InterPro" id="IPR021739">
    <property type="entry name" value="SaV-like"/>
</dbReference>
<proteinExistence type="predicted"/>
<name>A0ABX5VHZ5_9BURK</name>
<dbReference type="RefSeq" id="WP_139688964.1">
    <property type="nucleotide sequence ID" value="NZ_CP040882.1"/>
</dbReference>
<accession>A0ABX5VHZ5</accession>
<protein>
    <submittedName>
        <fullName evidence="1">DUF3310 domain-containing protein</fullName>
    </submittedName>
</protein>
<keyword evidence="2" id="KW-1185">Reference proteome</keyword>
<dbReference type="Pfam" id="PF11753">
    <property type="entry name" value="DUF3310"/>
    <property type="match status" value="1"/>
</dbReference>
<dbReference type="EMBL" id="CP040882">
    <property type="protein sequence ID" value="QDA55554.1"/>
    <property type="molecule type" value="Genomic_DNA"/>
</dbReference>
<sequence length="127" mass="14043">MSNIIDHPPHYEACRVSIEPIDVCEAYDFCTGNAIKYMCRAGKKAGSSEVTDLKKARWYLERALASKTLRIADRLPLADTPEGMRVRGAILLLCSQVPLLATLINFGFQTVIEQISARIDDIEGDAS</sequence>
<organism evidence="1 2">
    <name type="scientific">Sutterella faecalis</name>
    <dbReference type="NCBI Taxonomy" id="2584944"/>
    <lineage>
        <taxon>Bacteria</taxon>
        <taxon>Pseudomonadati</taxon>
        <taxon>Pseudomonadota</taxon>
        <taxon>Betaproteobacteria</taxon>
        <taxon>Burkholderiales</taxon>
        <taxon>Sutterellaceae</taxon>
        <taxon>Sutterella</taxon>
    </lineage>
</organism>
<evidence type="ECO:0000313" key="1">
    <source>
        <dbReference type="EMBL" id="QDA55554.1"/>
    </source>
</evidence>
<gene>
    <name evidence="1" type="ORF">FG381_11780</name>
</gene>
<dbReference type="Proteomes" id="UP000308889">
    <property type="component" value="Chromosome"/>
</dbReference>